<sequence>MLRRLSPARLRRQLQRLQQSLPVALAQRFAETDLMTQAAALAFYALLSLAPLLLLLLWLTASLYPPAQEALILQIGDLAGEGARTVAATIIANARDRPGVGSIAGLWSTLLLFVGATVVFARLQAALNLIFRTDAQRLAGAAAWLRKRIFSFGVVFALGFLLLVSMTLSTALQVMFARVPSLLPVLGNAVSLAIYVFAFALLYHYLPDRRVQWRQAFLGGAITAALFVAGRWLIGLYLSEAAPGSAYGSMGTLVILLLWIYYATLVFFAGALLTAVIDERVQARLRLRQAGIHQVLAPADAPDR</sequence>
<evidence type="ECO:0000256" key="5">
    <source>
        <dbReference type="ARBA" id="ARBA00023136"/>
    </source>
</evidence>
<dbReference type="PANTHER" id="PTHR30213:SF1">
    <property type="entry name" value="INNER MEMBRANE PROTEIN YHJD"/>
    <property type="match status" value="1"/>
</dbReference>
<feature type="transmembrane region" description="Helical" evidence="6">
    <location>
        <begin position="38"/>
        <end position="59"/>
    </location>
</feature>
<dbReference type="PANTHER" id="PTHR30213">
    <property type="entry name" value="INNER MEMBRANE PROTEIN YHJD"/>
    <property type="match status" value="1"/>
</dbReference>
<dbReference type="OrthoDB" id="9797028at2"/>
<name>A0A286D9Y6_9GAMM</name>
<gene>
    <name evidence="7" type="ORF">SAMN06296416_107136</name>
</gene>
<dbReference type="Pfam" id="PF03631">
    <property type="entry name" value="Virul_fac_BrkB"/>
    <property type="match status" value="1"/>
</dbReference>
<dbReference type="GO" id="GO:0005886">
    <property type="term" value="C:plasma membrane"/>
    <property type="evidence" value="ECO:0007669"/>
    <property type="project" value="UniProtKB-SubCell"/>
</dbReference>
<feature type="transmembrane region" description="Helical" evidence="6">
    <location>
        <begin position="152"/>
        <end position="176"/>
    </location>
</feature>
<dbReference type="NCBIfam" id="TIGR00765">
    <property type="entry name" value="yihY_not_rbn"/>
    <property type="match status" value="1"/>
</dbReference>
<proteinExistence type="predicted"/>
<evidence type="ECO:0000313" key="8">
    <source>
        <dbReference type="Proteomes" id="UP000219374"/>
    </source>
</evidence>
<evidence type="ECO:0000256" key="3">
    <source>
        <dbReference type="ARBA" id="ARBA00022692"/>
    </source>
</evidence>
<evidence type="ECO:0000256" key="1">
    <source>
        <dbReference type="ARBA" id="ARBA00004651"/>
    </source>
</evidence>
<keyword evidence="3 6" id="KW-0812">Transmembrane</keyword>
<feature type="transmembrane region" description="Helical" evidence="6">
    <location>
        <begin position="106"/>
        <end position="131"/>
    </location>
</feature>
<evidence type="ECO:0000256" key="2">
    <source>
        <dbReference type="ARBA" id="ARBA00022475"/>
    </source>
</evidence>
<reference evidence="7 8" key="1">
    <citation type="submission" date="2017-09" db="EMBL/GenBank/DDBJ databases">
        <authorList>
            <person name="Ehlers B."/>
            <person name="Leendertz F.H."/>
        </authorList>
    </citation>
    <scope>NUCLEOTIDE SEQUENCE [LARGE SCALE GENOMIC DNA]</scope>
    <source>
        <strain evidence="7 8">CGMCC 1.10978</strain>
    </source>
</reference>
<dbReference type="PIRSF" id="PIRSF035875">
    <property type="entry name" value="RNase_BN"/>
    <property type="match status" value="1"/>
</dbReference>
<feature type="transmembrane region" description="Helical" evidence="6">
    <location>
        <begin position="254"/>
        <end position="277"/>
    </location>
</feature>
<protein>
    <submittedName>
        <fullName evidence="7">Membrane protein</fullName>
    </submittedName>
</protein>
<keyword evidence="2" id="KW-1003">Cell membrane</keyword>
<dbReference type="AlphaFoldDB" id="A0A286D9Y6"/>
<feature type="transmembrane region" description="Helical" evidence="6">
    <location>
        <begin position="182"/>
        <end position="204"/>
    </location>
</feature>
<organism evidence="7 8">
    <name type="scientific">Pseudoxanthomonas wuyuanensis</name>
    <dbReference type="NCBI Taxonomy" id="1073196"/>
    <lineage>
        <taxon>Bacteria</taxon>
        <taxon>Pseudomonadati</taxon>
        <taxon>Pseudomonadota</taxon>
        <taxon>Gammaproteobacteria</taxon>
        <taxon>Lysobacterales</taxon>
        <taxon>Lysobacteraceae</taxon>
        <taxon>Pseudoxanthomonas</taxon>
    </lineage>
</organism>
<evidence type="ECO:0000313" key="7">
    <source>
        <dbReference type="EMBL" id="SOD55460.1"/>
    </source>
</evidence>
<comment type="subcellular location">
    <subcellularLocation>
        <location evidence="1">Cell membrane</location>
        <topology evidence="1">Multi-pass membrane protein</topology>
    </subcellularLocation>
</comment>
<dbReference type="RefSeq" id="WP_097122710.1">
    <property type="nucleotide sequence ID" value="NZ_OCND01000007.1"/>
</dbReference>
<accession>A0A286D9Y6</accession>
<keyword evidence="5 6" id="KW-0472">Membrane</keyword>
<dbReference type="InterPro" id="IPR017039">
    <property type="entry name" value="Virul_fac_BrkB"/>
</dbReference>
<dbReference type="EMBL" id="OCND01000007">
    <property type="protein sequence ID" value="SOD55460.1"/>
    <property type="molecule type" value="Genomic_DNA"/>
</dbReference>
<evidence type="ECO:0000256" key="4">
    <source>
        <dbReference type="ARBA" id="ARBA00022989"/>
    </source>
</evidence>
<evidence type="ECO:0000256" key="6">
    <source>
        <dbReference type="SAM" id="Phobius"/>
    </source>
</evidence>
<keyword evidence="4 6" id="KW-1133">Transmembrane helix</keyword>
<feature type="transmembrane region" description="Helical" evidence="6">
    <location>
        <begin position="216"/>
        <end position="234"/>
    </location>
</feature>
<keyword evidence="8" id="KW-1185">Reference proteome</keyword>
<dbReference type="Proteomes" id="UP000219374">
    <property type="component" value="Unassembled WGS sequence"/>
</dbReference>